<evidence type="ECO:0008006" key="16">
    <source>
        <dbReference type="Google" id="ProtNLM"/>
    </source>
</evidence>
<proteinExistence type="inferred from homology"/>
<feature type="transmembrane region" description="Helical" evidence="13">
    <location>
        <begin position="177"/>
        <end position="203"/>
    </location>
</feature>
<evidence type="ECO:0000256" key="8">
    <source>
        <dbReference type="ARBA" id="ARBA00023065"/>
    </source>
</evidence>
<evidence type="ECO:0000256" key="2">
    <source>
        <dbReference type="ARBA" id="ARBA00006434"/>
    </source>
</evidence>
<feature type="transmembrane region" description="Helical" evidence="13">
    <location>
        <begin position="51"/>
        <end position="78"/>
    </location>
</feature>
<dbReference type="GO" id="GO:0006814">
    <property type="term" value="P:sodium ion transport"/>
    <property type="evidence" value="ECO:0007669"/>
    <property type="project" value="UniProtKB-KW"/>
</dbReference>
<comment type="subcellular location">
    <subcellularLocation>
        <location evidence="1">Cell membrane</location>
        <topology evidence="1">Multi-pass membrane protein</topology>
    </subcellularLocation>
</comment>
<evidence type="ECO:0000256" key="3">
    <source>
        <dbReference type="ARBA" id="ARBA00022448"/>
    </source>
</evidence>
<dbReference type="OrthoDB" id="6132759at2759"/>
<evidence type="ECO:0000256" key="11">
    <source>
        <dbReference type="RuleBase" id="RU362091"/>
    </source>
</evidence>
<feature type="transmembrane region" description="Helical" evidence="13">
    <location>
        <begin position="393"/>
        <end position="420"/>
    </location>
</feature>
<reference evidence="14 15" key="1">
    <citation type="submission" date="2020-02" db="EMBL/GenBank/DDBJ databases">
        <authorList>
            <person name="Ferguson B K."/>
        </authorList>
    </citation>
    <scope>NUCLEOTIDE SEQUENCE [LARGE SCALE GENOMIC DNA]</scope>
</reference>
<dbReference type="PANTHER" id="PTHR42985">
    <property type="entry name" value="SODIUM-COUPLED MONOCARBOXYLATE TRANSPORTER"/>
    <property type="match status" value="1"/>
</dbReference>
<keyword evidence="7" id="KW-0915">Sodium</keyword>
<evidence type="ECO:0000256" key="6">
    <source>
        <dbReference type="ARBA" id="ARBA00022989"/>
    </source>
</evidence>
<name>A0A6H5GL18_9HEMI</name>
<dbReference type="PANTHER" id="PTHR42985:SF39">
    <property type="entry name" value="GH10366P"/>
    <property type="match status" value="1"/>
</dbReference>
<comment type="similarity">
    <text evidence="2 11">Belongs to the sodium:solute symporter (SSF) (TC 2.A.21) family.</text>
</comment>
<dbReference type="GO" id="GO:0005886">
    <property type="term" value="C:plasma membrane"/>
    <property type="evidence" value="ECO:0007669"/>
    <property type="project" value="UniProtKB-SubCell"/>
</dbReference>
<evidence type="ECO:0000256" key="7">
    <source>
        <dbReference type="ARBA" id="ARBA00023053"/>
    </source>
</evidence>
<feature type="region of interest" description="Disordered" evidence="12">
    <location>
        <begin position="641"/>
        <end position="672"/>
    </location>
</feature>
<keyword evidence="4" id="KW-1003">Cell membrane</keyword>
<dbReference type="InterPro" id="IPR038377">
    <property type="entry name" value="Na/Glc_symporter_sf"/>
</dbReference>
<dbReference type="PROSITE" id="PS50283">
    <property type="entry name" value="NA_SOLUT_SYMP_3"/>
    <property type="match status" value="1"/>
</dbReference>
<evidence type="ECO:0000256" key="12">
    <source>
        <dbReference type="SAM" id="MobiDB-lite"/>
    </source>
</evidence>
<evidence type="ECO:0000313" key="15">
    <source>
        <dbReference type="Proteomes" id="UP000479000"/>
    </source>
</evidence>
<keyword evidence="3" id="KW-0813">Transport</keyword>
<feature type="transmembrane region" description="Helical" evidence="13">
    <location>
        <begin position="121"/>
        <end position="140"/>
    </location>
</feature>
<evidence type="ECO:0000256" key="5">
    <source>
        <dbReference type="ARBA" id="ARBA00022692"/>
    </source>
</evidence>
<evidence type="ECO:0000256" key="4">
    <source>
        <dbReference type="ARBA" id="ARBA00022475"/>
    </source>
</evidence>
<feature type="transmembrane region" description="Helical" evidence="13">
    <location>
        <begin position="223"/>
        <end position="241"/>
    </location>
</feature>
<accession>A0A6H5GL18</accession>
<feature type="transmembrane region" description="Helical" evidence="13">
    <location>
        <begin position="146"/>
        <end position="165"/>
    </location>
</feature>
<keyword evidence="8" id="KW-0406">Ion transport</keyword>
<evidence type="ECO:0000256" key="10">
    <source>
        <dbReference type="ARBA" id="ARBA00023201"/>
    </source>
</evidence>
<dbReference type="EMBL" id="CADCXU010015126">
    <property type="protein sequence ID" value="CAB0004664.1"/>
    <property type="molecule type" value="Genomic_DNA"/>
</dbReference>
<dbReference type="InterPro" id="IPR001734">
    <property type="entry name" value="Na/solute_symporter"/>
</dbReference>
<feature type="transmembrane region" description="Helical" evidence="13">
    <location>
        <begin position="90"/>
        <end position="109"/>
    </location>
</feature>
<keyword evidence="10" id="KW-0739">Sodium transport</keyword>
<organism evidence="14 15">
    <name type="scientific">Nesidiocoris tenuis</name>
    <dbReference type="NCBI Taxonomy" id="355587"/>
    <lineage>
        <taxon>Eukaryota</taxon>
        <taxon>Metazoa</taxon>
        <taxon>Ecdysozoa</taxon>
        <taxon>Arthropoda</taxon>
        <taxon>Hexapoda</taxon>
        <taxon>Insecta</taxon>
        <taxon>Pterygota</taxon>
        <taxon>Neoptera</taxon>
        <taxon>Paraneoptera</taxon>
        <taxon>Hemiptera</taxon>
        <taxon>Heteroptera</taxon>
        <taxon>Panheteroptera</taxon>
        <taxon>Cimicomorpha</taxon>
        <taxon>Miridae</taxon>
        <taxon>Dicyphina</taxon>
        <taxon>Nesidiocoris</taxon>
    </lineage>
</organism>
<dbReference type="Pfam" id="PF00474">
    <property type="entry name" value="SSF"/>
    <property type="match status" value="2"/>
</dbReference>
<dbReference type="Proteomes" id="UP000479000">
    <property type="component" value="Unassembled WGS sequence"/>
</dbReference>
<protein>
    <recommendedName>
        <fullName evidence="16">Sodium-coupled monocarboxylate transporter 1</fullName>
    </recommendedName>
</protein>
<keyword evidence="9 13" id="KW-0472">Membrane</keyword>
<dbReference type="InterPro" id="IPR051163">
    <property type="entry name" value="Sodium:Solute_Symporter_SSF"/>
</dbReference>
<sequence length="672" mass="72572">MEMSACWESGGGGSFHWVDYTLLAAVLLGSVLIGMFYAWTGPKSKTSEDFLLGGGSMGTVPTALSLAAGFITAIELLGNPAEMYSHGTQFALIGVSLLLVAPITSYMYLPVFMKLQLTSAYETLYTSVAVYAPALALSHVTGLNTYIAVTVVYLICILYSSQGGLKAVIMTDTFQALVLVLSIILVMAIGSVAEGGISTVFQASASTDRIEFFNMDPRPTVRHSFWSVLIGGTFYWATMYCSNQASIQKYMAVETITQARWAIWTGSIGVLLTFLINFYTGAVLYKHYEHCDPLLKHEIHAMDEILPLYVMDNQSHLRGIPGLFVSGIFAASLGTVAAAISSLAAVCIKDVFSSLFNMNIPDHKGATISKWLSLFFGLLSFALVFVVEQLGGVLQGAMAGGISGLLVVGWIGFGAQVYIFGGGELYHDEKVISTDGCECLNSTATVEQLMGPPHEYYKFQNDPSTRILTSRPEISEYFFGGFNAGGPPMLLSENLSIKIKLIYLSPSVTSPSPPSTVLRTPNKPSIKCSTRVNGSIGIVLKSRIGTELQKKLFLIHIYSESLPEQVLGHAHGPLHTDARRAWLPFTNMQTDGHTATCSGGNAECDGGRKFGVPTAAGGEQCEKAKRQPQASPFARFVEISPSRNGLPVEHERQRTRNTRSAIAQLAGPRGFQ</sequence>
<dbReference type="GO" id="GO:0015293">
    <property type="term" value="F:symporter activity"/>
    <property type="evidence" value="ECO:0007669"/>
    <property type="project" value="TreeGrafter"/>
</dbReference>
<feature type="transmembrane region" description="Helical" evidence="13">
    <location>
        <begin position="20"/>
        <end position="39"/>
    </location>
</feature>
<evidence type="ECO:0000313" key="14">
    <source>
        <dbReference type="EMBL" id="CAB0004664.1"/>
    </source>
</evidence>
<dbReference type="AlphaFoldDB" id="A0A6H5GL18"/>
<keyword evidence="5 13" id="KW-0812">Transmembrane</keyword>
<feature type="transmembrane region" description="Helical" evidence="13">
    <location>
        <begin position="261"/>
        <end position="285"/>
    </location>
</feature>
<evidence type="ECO:0000256" key="9">
    <source>
        <dbReference type="ARBA" id="ARBA00023136"/>
    </source>
</evidence>
<keyword evidence="6 13" id="KW-1133">Transmembrane helix</keyword>
<keyword evidence="15" id="KW-1185">Reference proteome</keyword>
<feature type="transmembrane region" description="Helical" evidence="13">
    <location>
        <begin position="323"/>
        <end position="348"/>
    </location>
</feature>
<gene>
    <name evidence="14" type="ORF">NTEN_LOCUS10141</name>
</gene>
<evidence type="ECO:0000256" key="13">
    <source>
        <dbReference type="SAM" id="Phobius"/>
    </source>
</evidence>
<dbReference type="Gene3D" id="1.20.1730.10">
    <property type="entry name" value="Sodium/glucose cotransporter"/>
    <property type="match status" value="1"/>
</dbReference>
<dbReference type="CDD" id="cd11492">
    <property type="entry name" value="SLC5sbd_NIS-SMVT"/>
    <property type="match status" value="1"/>
</dbReference>
<feature type="transmembrane region" description="Helical" evidence="13">
    <location>
        <begin position="368"/>
        <end position="387"/>
    </location>
</feature>
<evidence type="ECO:0000256" key="1">
    <source>
        <dbReference type="ARBA" id="ARBA00004651"/>
    </source>
</evidence>